<protein>
    <submittedName>
        <fullName evidence="2">Uncharacterized protein</fullName>
    </submittedName>
</protein>
<keyword evidence="1" id="KW-1133">Transmembrane helix</keyword>
<keyword evidence="1" id="KW-0472">Membrane</keyword>
<evidence type="ECO:0000256" key="1">
    <source>
        <dbReference type="SAM" id="Phobius"/>
    </source>
</evidence>
<name>A0A9C7PSB8_9RHOD</name>
<proteinExistence type="predicted"/>
<evidence type="ECO:0000313" key="2">
    <source>
        <dbReference type="EMBL" id="GJQ09569.1"/>
    </source>
</evidence>
<keyword evidence="3" id="KW-1185">Reference proteome</keyword>
<evidence type="ECO:0000313" key="3">
    <source>
        <dbReference type="Proteomes" id="UP001061958"/>
    </source>
</evidence>
<reference evidence="2" key="1">
    <citation type="journal article" date="2022" name="Proc. Natl. Acad. Sci. U.S.A.">
        <title>Life cycle and functional genomics of the unicellular red alga Galdieria for elucidating algal and plant evolution and industrial use.</title>
        <authorList>
            <person name="Hirooka S."/>
            <person name="Itabashi T."/>
            <person name="Ichinose T.M."/>
            <person name="Onuma R."/>
            <person name="Fujiwara T."/>
            <person name="Yamashita S."/>
            <person name="Jong L.W."/>
            <person name="Tomita R."/>
            <person name="Iwane A.H."/>
            <person name="Miyagishima S.Y."/>
        </authorList>
    </citation>
    <scope>NUCLEOTIDE SEQUENCE</scope>
    <source>
        <strain evidence="2">NBRC 102759</strain>
    </source>
</reference>
<dbReference type="EMBL" id="BQMJ01000009">
    <property type="protein sequence ID" value="GJQ09569.1"/>
    <property type="molecule type" value="Genomic_DNA"/>
</dbReference>
<dbReference type="AlphaFoldDB" id="A0A9C7PSB8"/>
<dbReference type="Proteomes" id="UP001061958">
    <property type="component" value="Unassembled WGS sequence"/>
</dbReference>
<organism evidence="2 3">
    <name type="scientific">Galdieria partita</name>
    <dbReference type="NCBI Taxonomy" id="83374"/>
    <lineage>
        <taxon>Eukaryota</taxon>
        <taxon>Rhodophyta</taxon>
        <taxon>Bangiophyceae</taxon>
        <taxon>Galdieriales</taxon>
        <taxon>Galdieriaceae</taxon>
        <taxon>Galdieria</taxon>
    </lineage>
</organism>
<dbReference type="OrthoDB" id="10313318at2759"/>
<comment type="caution">
    <text evidence="2">The sequence shown here is derived from an EMBL/GenBank/DDBJ whole genome shotgun (WGS) entry which is preliminary data.</text>
</comment>
<sequence length="69" mass="7980">MRAGKKRFLTYLGIIASINIPGTTAYFLSVMRWSKNKGGGIYSESFSFWKSFLPRSFREESFETKRTVT</sequence>
<accession>A0A9C7PSB8</accession>
<feature type="transmembrane region" description="Helical" evidence="1">
    <location>
        <begin position="9"/>
        <end position="28"/>
    </location>
</feature>
<reference evidence="2" key="2">
    <citation type="submission" date="2022-01" db="EMBL/GenBank/DDBJ databases">
        <authorList>
            <person name="Hirooka S."/>
            <person name="Miyagishima S.Y."/>
        </authorList>
    </citation>
    <scope>NUCLEOTIDE SEQUENCE</scope>
    <source>
        <strain evidence="2">NBRC 102759</strain>
    </source>
</reference>
<gene>
    <name evidence="2" type="ORF">GpartN1_g1360.t1</name>
</gene>
<keyword evidence="1" id="KW-0812">Transmembrane</keyword>